<dbReference type="Proteomes" id="UP001596496">
    <property type="component" value="Unassembled WGS sequence"/>
</dbReference>
<feature type="region of interest" description="Disordered" evidence="1">
    <location>
        <begin position="116"/>
        <end position="194"/>
    </location>
</feature>
<keyword evidence="2" id="KW-0812">Transmembrane</keyword>
<feature type="compositionally biased region" description="Polar residues" evidence="1">
    <location>
        <begin position="183"/>
        <end position="194"/>
    </location>
</feature>
<reference evidence="4" key="1">
    <citation type="journal article" date="2019" name="Int. J. Syst. Evol. Microbiol.">
        <title>The Global Catalogue of Microorganisms (GCM) 10K type strain sequencing project: providing services to taxonomists for standard genome sequencing and annotation.</title>
        <authorList>
            <consortium name="The Broad Institute Genomics Platform"/>
            <consortium name="The Broad Institute Genome Sequencing Center for Infectious Disease"/>
            <person name="Wu L."/>
            <person name="Ma J."/>
        </authorList>
    </citation>
    <scope>NUCLEOTIDE SEQUENCE [LARGE SCALE GENOMIC DNA]</scope>
    <source>
        <strain evidence="4">CECT 7649</strain>
    </source>
</reference>
<evidence type="ECO:0000313" key="3">
    <source>
        <dbReference type="EMBL" id="MFC7384946.1"/>
    </source>
</evidence>
<evidence type="ECO:0000256" key="2">
    <source>
        <dbReference type="SAM" id="Phobius"/>
    </source>
</evidence>
<evidence type="ECO:0008006" key="5">
    <source>
        <dbReference type="Google" id="ProtNLM"/>
    </source>
</evidence>
<name>A0ABW2PCM8_9ACTN</name>
<sequence>MTVSQTSRESRGAPSGSTSNGDLIQLDTPVVSLHVHRPHMPRMPRMPGMSRPSGARGQEMNRAVETARTFLPPPERLMYYGGLGLLAALGLVEWPIAVVVGASTAIASRAMRHQGGMGEQGGMMQGRMQGRAAQDTTAEQPATPRATRARASTASGRTATPSTRSRTTGTARTSTRSTRTAAQKSTGGPQPGTA</sequence>
<accession>A0ABW2PCM8</accession>
<keyword evidence="2" id="KW-0472">Membrane</keyword>
<dbReference type="EMBL" id="JBHTCG010000015">
    <property type="protein sequence ID" value="MFC7384946.1"/>
    <property type="molecule type" value="Genomic_DNA"/>
</dbReference>
<feature type="region of interest" description="Disordered" evidence="1">
    <location>
        <begin position="1"/>
        <end position="24"/>
    </location>
</feature>
<proteinExistence type="predicted"/>
<evidence type="ECO:0000313" key="4">
    <source>
        <dbReference type="Proteomes" id="UP001596496"/>
    </source>
</evidence>
<dbReference type="RefSeq" id="WP_380828804.1">
    <property type="nucleotide sequence ID" value="NZ_JBHTCG010000015.1"/>
</dbReference>
<protein>
    <recommendedName>
        <fullName evidence="5">DUF3040 domain-containing protein</fullName>
    </recommendedName>
</protein>
<gene>
    <name evidence="3" type="ORF">ACFQSB_22230</name>
</gene>
<feature type="compositionally biased region" description="Low complexity" evidence="1">
    <location>
        <begin position="142"/>
        <end position="182"/>
    </location>
</feature>
<organism evidence="3 4">
    <name type="scientific">Sphaerisporangium rhizosphaerae</name>
    <dbReference type="NCBI Taxonomy" id="2269375"/>
    <lineage>
        <taxon>Bacteria</taxon>
        <taxon>Bacillati</taxon>
        <taxon>Actinomycetota</taxon>
        <taxon>Actinomycetes</taxon>
        <taxon>Streptosporangiales</taxon>
        <taxon>Streptosporangiaceae</taxon>
        <taxon>Sphaerisporangium</taxon>
    </lineage>
</organism>
<keyword evidence="2" id="KW-1133">Transmembrane helix</keyword>
<comment type="caution">
    <text evidence="3">The sequence shown here is derived from an EMBL/GenBank/DDBJ whole genome shotgun (WGS) entry which is preliminary data.</text>
</comment>
<feature type="transmembrane region" description="Helical" evidence="2">
    <location>
        <begin position="77"/>
        <end position="107"/>
    </location>
</feature>
<evidence type="ECO:0000256" key="1">
    <source>
        <dbReference type="SAM" id="MobiDB-lite"/>
    </source>
</evidence>
<keyword evidence="4" id="KW-1185">Reference proteome</keyword>